<keyword evidence="1" id="KW-0862">Zinc</keyword>
<comment type="caution">
    <text evidence="5">The sequence shown here is derived from an EMBL/GenBank/DDBJ whole genome shotgun (WGS) entry which is preliminary data.</text>
</comment>
<dbReference type="Pfam" id="PF00096">
    <property type="entry name" value="zf-C2H2"/>
    <property type="match status" value="2"/>
</dbReference>
<dbReference type="PROSITE" id="PS50157">
    <property type="entry name" value="ZINC_FINGER_C2H2_2"/>
    <property type="match status" value="4"/>
</dbReference>
<reference evidence="5" key="1">
    <citation type="submission" date="2023-06" db="EMBL/GenBank/DDBJ databases">
        <title>Genomic analysis of the entomopathogenic nematode Steinernema hermaphroditum.</title>
        <authorList>
            <person name="Schwarz E.M."/>
            <person name="Heppert J.K."/>
            <person name="Baniya A."/>
            <person name="Schwartz H.T."/>
            <person name="Tan C.-H."/>
            <person name="Antoshechkin I."/>
            <person name="Sternberg P.W."/>
            <person name="Goodrich-Blair H."/>
            <person name="Dillman A.R."/>
        </authorList>
    </citation>
    <scope>NUCLEOTIDE SEQUENCE</scope>
    <source>
        <strain evidence="5">PS9179</strain>
        <tissue evidence="5">Whole animal</tissue>
    </source>
</reference>
<dbReference type="Gene3D" id="2.40.50.140">
    <property type="entry name" value="Nucleic acid-binding proteins"/>
    <property type="match status" value="1"/>
</dbReference>
<feature type="domain" description="C2H2-type" evidence="3">
    <location>
        <begin position="675"/>
        <end position="700"/>
    </location>
</feature>
<dbReference type="InterPro" id="IPR012340">
    <property type="entry name" value="NA-bd_OB-fold"/>
</dbReference>
<dbReference type="SMART" id="SM00357">
    <property type="entry name" value="CSP"/>
    <property type="match status" value="1"/>
</dbReference>
<dbReference type="InterPro" id="IPR019844">
    <property type="entry name" value="CSD_CS"/>
</dbReference>
<keyword evidence="1" id="KW-0863">Zinc-finger</keyword>
<dbReference type="Gene3D" id="3.30.160.60">
    <property type="entry name" value="Classic Zinc Finger"/>
    <property type="match status" value="4"/>
</dbReference>
<dbReference type="Proteomes" id="UP001175271">
    <property type="component" value="Unassembled WGS sequence"/>
</dbReference>
<organism evidence="5 6">
    <name type="scientific">Steinernema hermaphroditum</name>
    <dbReference type="NCBI Taxonomy" id="289476"/>
    <lineage>
        <taxon>Eukaryota</taxon>
        <taxon>Metazoa</taxon>
        <taxon>Ecdysozoa</taxon>
        <taxon>Nematoda</taxon>
        <taxon>Chromadorea</taxon>
        <taxon>Rhabditida</taxon>
        <taxon>Tylenchina</taxon>
        <taxon>Panagrolaimomorpha</taxon>
        <taxon>Strongyloidoidea</taxon>
        <taxon>Steinernematidae</taxon>
        <taxon>Steinernema</taxon>
    </lineage>
</organism>
<feature type="compositionally biased region" description="Acidic residues" evidence="2">
    <location>
        <begin position="145"/>
        <end position="157"/>
    </location>
</feature>
<dbReference type="SUPFAM" id="SSF50249">
    <property type="entry name" value="Nucleic acid-binding proteins"/>
    <property type="match status" value="1"/>
</dbReference>
<evidence type="ECO:0008006" key="7">
    <source>
        <dbReference type="Google" id="ProtNLM"/>
    </source>
</evidence>
<sequence length="704" mass="80050">MKEMKEKSLLERSIKGTVKWYSVRGHYGFIAREDGKGDVFVHQSAISKSKMEKQYYRTLGDDEKVEFDVVQGDKGPEASSVTGPEGVEVKGSPYYKLQFTFRRFSQRRRPVEKDGEGNDGANGDQPQKRHRRFFARRYRKKSDNEGAETEDANEEESKEGVEEKPKKRLNRKFRPRPRKVAPGGQDESKEATTEESAEKPEGEVKEKHRRPKHNKRRPKNTEASEVETGARSSDDVKDDEKVVEELTEKVEELKLDDFEASESNEHDVPKDVEMAGVEPSTSQASVENGVEEETPQVDDFVARIRAEVARQDEDEELLECDRILEEAKRSNEEFIRKTVSDAVQRVEASAGSRVRRLLAQSTPSTSSASVKEEQEQKDGKENIELPPSPSKSPSPSSSVRTDEYTRAMADLEMSDNDDEEDSAASGDDLFVPPNASAEEEEKICFACGKTFPAKDYQKHVQKAHLQKKELKCSLCNRKFGRAHHLKRHLKTHETPRFTCIHCNMGFANPGSLIIHKGRVHKVTSEDEPISFSSIHKCRRCLKLFKTEEELKRHDYYCKNASKIKEKRAEIRETKLACSPAMSTISYTSNASSPGTPTRPKQDHRCPVCSVQFASRQSMLRHVQRKHPDNLEEASNTRTYKTDGILAFPCSVCKKCFAKEDALATHYRRHFSSKTHECPHPGCVKSYAQRSELKKHAKRTHGIDV</sequence>
<keyword evidence="6" id="KW-1185">Reference proteome</keyword>
<dbReference type="PROSITE" id="PS51857">
    <property type="entry name" value="CSD_2"/>
    <property type="match status" value="1"/>
</dbReference>
<keyword evidence="1" id="KW-0479">Metal-binding</keyword>
<evidence type="ECO:0000313" key="6">
    <source>
        <dbReference type="Proteomes" id="UP001175271"/>
    </source>
</evidence>
<dbReference type="InterPro" id="IPR002059">
    <property type="entry name" value="CSP_DNA-bd"/>
</dbReference>
<evidence type="ECO:0000259" key="4">
    <source>
        <dbReference type="PROSITE" id="PS51857"/>
    </source>
</evidence>
<dbReference type="InterPro" id="IPR036236">
    <property type="entry name" value="Znf_C2H2_sf"/>
</dbReference>
<dbReference type="FunFam" id="2.40.50.140:FF:000274">
    <property type="entry name" value="Mitochondrial RNA binding protein"/>
    <property type="match status" value="1"/>
</dbReference>
<dbReference type="InterPro" id="IPR011129">
    <property type="entry name" value="CSD"/>
</dbReference>
<feature type="region of interest" description="Disordered" evidence="2">
    <location>
        <begin position="106"/>
        <end position="298"/>
    </location>
</feature>
<dbReference type="PROSITE" id="PS00352">
    <property type="entry name" value="CSD_1"/>
    <property type="match status" value="1"/>
</dbReference>
<dbReference type="GO" id="GO:0008270">
    <property type="term" value="F:zinc ion binding"/>
    <property type="evidence" value="ECO:0007669"/>
    <property type="project" value="UniProtKB-KW"/>
</dbReference>
<dbReference type="GO" id="GO:0003676">
    <property type="term" value="F:nucleic acid binding"/>
    <property type="evidence" value="ECO:0007669"/>
    <property type="project" value="InterPro"/>
</dbReference>
<feature type="compositionally biased region" description="Polar residues" evidence="2">
    <location>
        <begin position="359"/>
        <end position="369"/>
    </location>
</feature>
<feature type="domain" description="C2H2-type" evidence="3">
    <location>
        <begin position="647"/>
        <end position="674"/>
    </location>
</feature>
<name>A0AA39ID73_9BILA</name>
<feature type="compositionally biased region" description="Basic and acidic residues" evidence="2">
    <location>
        <begin position="329"/>
        <end position="339"/>
    </location>
</feature>
<evidence type="ECO:0000256" key="1">
    <source>
        <dbReference type="PROSITE-ProRule" id="PRU00042"/>
    </source>
</evidence>
<gene>
    <name evidence="5" type="ORF">QR680_007447</name>
</gene>
<protein>
    <recommendedName>
        <fullName evidence="7">CSD domain-containing protein</fullName>
    </recommendedName>
</protein>
<feature type="domain" description="CSD" evidence="4">
    <location>
        <begin position="13"/>
        <end position="83"/>
    </location>
</feature>
<proteinExistence type="predicted"/>
<dbReference type="Pfam" id="PF13912">
    <property type="entry name" value="zf-C2H2_6"/>
    <property type="match status" value="1"/>
</dbReference>
<dbReference type="SMART" id="SM00355">
    <property type="entry name" value="ZnF_C2H2"/>
    <property type="match status" value="7"/>
</dbReference>
<feature type="compositionally biased region" description="Basic and acidic residues" evidence="2">
    <location>
        <begin position="232"/>
        <end position="273"/>
    </location>
</feature>
<evidence type="ECO:0000256" key="2">
    <source>
        <dbReference type="SAM" id="MobiDB-lite"/>
    </source>
</evidence>
<feature type="compositionally biased region" description="Basic residues" evidence="2">
    <location>
        <begin position="128"/>
        <end position="140"/>
    </location>
</feature>
<dbReference type="SUPFAM" id="SSF57667">
    <property type="entry name" value="beta-beta-alpha zinc fingers"/>
    <property type="match status" value="2"/>
</dbReference>
<evidence type="ECO:0000313" key="5">
    <source>
        <dbReference type="EMBL" id="KAK0422230.1"/>
    </source>
</evidence>
<dbReference type="PROSITE" id="PS00028">
    <property type="entry name" value="ZINC_FINGER_C2H2_1"/>
    <property type="match status" value="5"/>
</dbReference>
<dbReference type="PANTHER" id="PTHR11544">
    <property type="entry name" value="COLD SHOCK DOMAIN CONTAINING PROTEINS"/>
    <property type="match status" value="1"/>
</dbReference>
<feature type="domain" description="C2H2-type" evidence="3">
    <location>
        <begin position="470"/>
        <end position="497"/>
    </location>
</feature>
<feature type="compositionally biased region" description="Basic residues" evidence="2">
    <location>
        <begin position="207"/>
        <end position="218"/>
    </location>
</feature>
<feature type="region of interest" description="Disordered" evidence="2">
    <location>
        <begin position="329"/>
        <end position="401"/>
    </location>
</feature>
<evidence type="ECO:0000259" key="3">
    <source>
        <dbReference type="PROSITE" id="PS50157"/>
    </source>
</evidence>
<feature type="compositionally biased region" description="Basic and acidic residues" evidence="2">
    <location>
        <begin position="186"/>
        <end position="206"/>
    </location>
</feature>
<dbReference type="InterPro" id="IPR050181">
    <property type="entry name" value="Cold_shock_domain"/>
</dbReference>
<dbReference type="CDD" id="cd04458">
    <property type="entry name" value="CSP_CDS"/>
    <property type="match status" value="1"/>
</dbReference>
<dbReference type="PRINTS" id="PR00050">
    <property type="entry name" value="COLDSHOCK"/>
</dbReference>
<feature type="domain" description="C2H2-type" evidence="3">
    <location>
        <begin position="497"/>
        <end position="525"/>
    </location>
</feature>
<accession>A0AA39ID73</accession>
<dbReference type="EMBL" id="JAUCMV010000001">
    <property type="protein sequence ID" value="KAK0422230.1"/>
    <property type="molecule type" value="Genomic_DNA"/>
</dbReference>
<feature type="compositionally biased region" description="Basic residues" evidence="2">
    <location>
        <begin position="166"/>
        <end position="179"/>
    </location>
</feature>
<dbReference type="Pfam" id="PF00313">
    <property type="entry name" value="CSD"/>
    <property type="match status" value="1"/>
</dbReference>
<dbReference type="AlphaFoldDB" id="A0AA39ID73"/>
<dbReference type="InterPro" id="IPR013087">
    <property type="entry name" value="Znf_C2H2_type"/>
</dbReference>
<feature type="compositionally biased region" description="Basic and acidic residues" evidence="2">
    <location>
        <begin position="370"/>
        <end position="383"/>
    </location>
</feature>